<dbReference type="EMBL" id="OX459939">
    <property type="protein sequence ID" value="CAI9169696.1"/>
    <property type="molecule type" value="Genomic_DNA"/>
</dbReference>
<evidence type="ECO:0000313" key="3">
    <source>
        <dbReference type="Proteomes" id="UP001176941"/>
    </source>
</evidence>
<protein>
    <submittedName>
        <fullName evidence="2">Uncharacterized protein</fullName>
    </submittedName>
</protein>
<gene>
    <name evidence="2" type="ORF">MRATA1EN1_LOCUS18658</name>
</gene>
<sequence length="136" mass="14762">MMGMMGPSKAESQSTTLSSPLQGLGSPKSPPLPSTSACWKTCLWHSGALRKNTTPHLAYKACGILAARSHPQPTALEGIFFTTGATWEAIWVQILAPLHMDGETQVVFHGMNGPQFLSSFICCWTFGLFPVWSCYV</sequence>
<evidence type="ECO:0000313" key="2">
    <source>
        <dbReference type="EMBL" id="CAI9169696.1"/>
    </source>
</evidence>
<dbReference type="Proteomes" id="UP001176941">
    <property type="component" value="Chromosome 3"/>
</dbReference>
<name>A0ABN8ZBV8_RANTA</name>
<keyword evidence="3" id="KW-1185">Reference proteome</keyword>
<feature type="region of interest" description="Disordered" evidence="1">
    <location>
        <begin position="1"/>
        <end position="35"/>
    </location>
</feature>
<feature type="compositionally biased region" description="Low complexity" evidence="1">
    <location>
        <begin position="12"/>
        <end position="27"/>
    </location>
</feature>
<proteinExistence type="predicted"/>
<organism evidence="2 3">
    <name type="scientific">Rangifer tarandus platyrhynchus</name>
    <name type="common">Svalbard reindeer</name>
    <dbReference type="NCBI Taxonomy" id="3082113"/>
    <lineage>
        <taxon>Eukaryota</taxon>
        <taxon>Metazoa</taxon>
        <taxon>Chordata</taxon>
        <taxon>Craniata</taxon>
        <taxon>Vertebrata</taxon>
        <taxon>Euteleostomi</taxon>
        <taxon>Mammalia</taxon>
        <taxon>Eutheria</taxon>
        <taxon>Laurasiatheria</taxon>
        <taxon>Artiodactyla</taxon>
        <taxon>Ruminantia</taxon>
        <taxon>Pecora</taxon>
        <taxon>Cervidae</taxon>
        <taxon>Odocoileinae</taxon>
        <taxon>Rangifer</taxon>
    </lineage>
</organism>
<reference evidence="2" key="1">
    <citation type="submission" date="2023-04" db="EMBL/GenBank/DDBJ databases">
        <authorList>
            <consortium name="ELIXIR-Norway"/>
        </authorList>
    </citation>
    <scope>NUCLEOTIDE SEQUENCE [LARGE SCALE GENOMIC DNA]</scope>
</reference>
<evidence type="ECO:0000256" key="1">
    <source>
        <dbReference type="SAM" id="MobiDB-lite"/>
    </source>
</evidence>
<accession>A0ABN8ZBV8</accession>